<dbReference type="Gene3D" id="3.40.50.10540">
    <property type="entry name" value="Crotonobetainyl-coa:carnitine coa-transferase, domain 1"/>
    <property type="match status" value="1"/>
</dbReference>
<dbReference type="GO" id="GO:0008410">
    <property type="term" value="F:CoA-transferase activity"/>
    <property type="evidence" value="ECO:0007669"/>
    <property type="project" value="TreeGrafter"/>
</dbReference>
<dbReference type="InterPro" id="IPR050483">
    <property type="entry name" value="CoA-transferase_III_domain"/>
</dbReference>
<dbReference type="InterPro" id="IPR003673">
    <property type="entry name" value="CoA-Trfase_fam_III"/>
</dbReference>
<dbReference type="EMBL" id="CAFAAV010000001">
    <property type="protein sequence ID" value="CAB4799188.1"/>
    <property type="molecule type" value="Genomic_DNA"/>
</dbReference>
<dbReference type="PANTHER" id="PTHR48207">
    <property type="entry name" value="SUCCINATE--HYDROXYMETHYLGLUTARATE COA-TRANSFERASE"/>
    <property type="match status" value="1"/>
</dbReference>
<dbReference type="EMBL" id="CAESGF010000003">
    <property type="protein sequence ID" value="CAB4362822.1"/>
    <property type="molecule type" value="Genomic_DNA"/>
</dbReference>
<dbReference type="Pfam" id="PF02515">
    <property type="entry name" value="CoA_transf_3"/>
    <property type="match status" value="1"/>
</dbReference>
<sequence>MNAAPLTGIRVLDLTRVLAGPHCTRMLLDMGAEVIKVEPPEGDITRATSPRINSIASYFAQQNAGKRCISLDLGVPEGRDLLARLADTCDVLVENFRPGVMHRLGLGADVLRARNPRLIVASISGYGQDGPWAQRRAYASVVQAETGITRSQGDGRGTDDYSNDRHSHADVYTALECASAVLAALFQRERTGVGERVDVSMAQTMLYVNEHAHDALWDHDVAPFTVRSFGTEAFPVVTAANGDHVVISGHPAENMTFDYYMRSIGRPELCAEPRFATVNSRMEHIDQIQRLIHDWAGTMPDPEAIEAAMAANNLAVGRLRTMREVCATEWADDRDAVVPVSDRGDGVIRVPNSPWRFESSDVAVHGEPRFRGEDNRTVLSELLDLNDAELDRLEAAAVISSRIPRR</sequence>
<organism evidence="7">
    <name type="scientific">freshwater metagenome</name>
    <dbReference type="NCBI Taxonomy" id="449393"/>
    <lineage>
        <taxon>unclassified sequences</taxon>
        <taxon>metagenomes</taxon>
        <taxon>ecological metagenomes</taxon>
    </lineage>
</organism>
<dbReference type="EMBL" id="CAEZYF010000003">
    <property type="protein sequence ID" value="CAB4710036.1"/>
    <property type="molecule type" value="Genomic_DNA"/>
</dbReference>
<dbReference type="EMBL" id="CAFBOL010000025">
    <property type="protein sequence ID" value="CAB4987010.1"/>
    <property type="molecule type" value="Genomic_DNA"/>
</dbReference>
<protein>
    <submittedName>
        <fullName evidence="7">Unannotated protein</fullName>
    </submittedName>
</protein>
<proteinExistence type="predicted"/>
<dbReference type="InterPro" id="IPR044855">
    <property type="entry name" value="CoA-Trfase_III_dom3_sf"/>
</dbReference>
<evidence type="ECO:0000313" key="4">
    <source>
        <dbReference type="EMBL" id="CAB4799188.1"/>
    </source>
</evidence>
<dbReference type="AlphaFoldDB" id="A0A6J7N0T0"/>
<dbReference type="EMBL" id="CAFBIY010000007">
    <property type="protein sequence ID" value="CAB4846482.1"/>
    <property type="molecule type" value="Genomic_DNA"/>
</dbReference>
<gene>
    <name evidence="3" type="ORF">UFOPK2656_00606</name>
    <name evidence="4" type="ORF">UFOPK3099_00005</name>
    <name evidence="5" type="ORF">UFOPK3267_00238</name>
    <name evidence="6" type="ORF">UFOPK3651_00644</name>
    <name evidence="7" type="ORF">UFOPK3931_01216</name>
    <name evidence="2" type="ORF">UFOPK4189_00604</name>
</gene>
<accession>A0A6J7N0T0</accession>
<dbReference type="Gene3D" id="3.30.1540.10">
    <property type="entry name" value="formyl-coa transferase, domain 3"/>
    <property type="match status" value="1"/>
</dbReference>
<reference evidence="7" key="1">
    <citation type="submission" date="2020-05" db="EMBL/GenBank/DDBJ databases">
        <authorList>
            <person name="Chiriac C."/>
            <person name="Salcher M."/>
            <person name="Ghai R."/>
            <person name="Kavagutti S V."/>
        </authorList>
    </citation>
    <scope>NUCLEOTIDE SEQUENCE</scope>
</reference>
<dbReference type="SUPFAM" id="SSF89796">
    <property type="entry name" value="CoA-transferase family III (CaiB/BaiF)"/>
    <property type="match status" value="1"/>
</dbReference>
<dbReference type="PANTHER" id="PTHR48207:SF3">
    <property type="entry name" value="SUCCINATE--HYDROXYMETHYLGLUTARATE COA-TRANSFERASE"/>
    <property type="match status" value="1"/>
</dbReference>
<name>A0A6J7N0T0_9ZZZZ</name>
<evidence type="ECO:0000313" key="5">
    <source>
        <dbReference type="EMBL" id="CAB4846482.1"/>
    </source>
</evidence>
<evidence type="ECO:0000256" key="1">
    <source>
        <dbReference type="ARBA" id="ARBA00022679"/>
    </source>
</evidence>
<dbReference type="EMBL" id="CAFBMT010000003">
    <property type="protein sequence ID" value="CAB4917675.1"/>
    <property type="molecule type" value="Genomic_DNA"/>
</dbReference>
<evidence type="ECO:0000313" key="3">
    <source>
        <dbReference type="EMBL" id="CAB4710036.1"/>
    </source>
</evidence>
<evidence type="ECO:0000313" key="2">
    <source>
        <dbReference type="EMBL" id="CAB4362822.1"/>
    </source>
</evidence>
<keyword evidence="1" id="KW-0808">Transferase</keyword>
<dbReference type="InterPro" id="IPR023606">
    <property type="entry name" value="CoA-Trfase_III_dom_1_sf"/>
</dbReference>
<evidence type="ECO:0000313" key="6">
    <source>
        <dbReference type="EMBL" id="CAB4917675.1"/>
    </source>
</evidence>
<evidence type="ECO:0000313" key="7">
    <source>
        <dbReference type="EMBL" id="CAB4987010.1"/>
    </source>
</evidence>